<dbReference type="InterPro" id="IPR009288">
    <property type="entry name" value="AIG2-like_dom"/>
</dbReference>
<evidence type="ECO:0000313" key="4">
    <source>
        <dbReference type="EMBL" id="AAM02188.1"/>
    </source>
</evidence>
<organism evidence="4 5">
    <name type="scientific">Methanopyrus kandleri (strain AV19 / DSM 6324 / JCM 9639 / NBRC 100938)</name>
    <dbReference type="NCBI Taxonomy" id="190192"/>
    <lineage>
        <taxon>Archaea</taxon>
        <taxon>Methanobacteriati</taxon>
        <taxon>Methanobacteriota</taxon>
        <taxon>Methanomada group</taxon>
        <taxon>Methanopyri</taxon>
        <taxon>Methanopyrales</taxon>
        <taxon>Methanopyraceae</taxon>
        <taxon>Methanopyrus</taxon>
    </lineage>
</organism>
<evidence type="ECO:0000256" key="2">
    <source>
        <dbReference type="ARBA" id="ARBA00030602"/>
    </source>
</evidence>
<feature type="domain" description="Gamma-glutamylcyclotransferase AIG2-like" evidence="3">
    <location>
        <begin position="19"/>
        <end position="120"/>
    </location>
</feature>
<dbReference type="STRING" id="190192.MK0975"/>
<dbReference type="InParanoid" id="Q8TWQ7"/>
<dbReference type="CDD" id="cd06661">
    <property type="entry name" value="GGCT_like"/>
    <property type="match status" value="1"/>
</dbReference>
<dbReference type="EnsemblBacteria" id="AAM02188">
    <property type="protein sequence ID" value="AAM02188"/>
    <property type="gene ID" value="MK0975"/>
</dbReference>
<dbReference type="Proteomes" id="UP000001826">
    <property type="component" value="Chromosome"/>
</dbReference>
<keyword evidence="1" id="KW-0808">Transferase</keyword>
<dbReference type="InterPro" id="IPR045038">
    <property type="entry name" value="AIG2-like"/>
</dbReference>
<dbReference type="SUPFAM" id="SSF110857">
    <property type="entry name" value="Gamma-glutamyl cyclotransferase-like"/>
    <property type="match status" value="1"/>
</dbReference>
<name>Q8TWQ7_METKA</name>
<dbReference type="PaxDb" id="190192-MK0975"/>
<reference evidence="4 5" key="1">
    <citation type="journal article" date="2002" name="Proc. Natl. Acad. Sci. U.S.A.">
        <title>The complete genome of hyperthermophile Methanopyrus kandleri AV19 and monophyly of archaeal methanogens.</title>
        <authorList>
            <person name="Slesarev A.I."/>
            <person name="Mezhevaya K.V."/>
            <person name="Makarova K.S."/>
            <person name="Polushin N.N."/>
            <person name="Shcherbinina O.V."/>
            <person name="Shakhova V.V."/>
            <person name="Belova G.I."/>
            <person name="Aravind L."/>
            <person name="Natale D.A."/>
            <person name="Rogozin I.B."/>
            <person name="Tatusov R.L."/>
            <person name="Wolf Y.I."/>
            <person name="Stetter K.O."/>
            <person name="Malykh A.G."/>
            <person name="Koonin E.V."/>
            <person name="Kozyavkin S.A."/>
        </authorList>
    </citation>
    <scope>NUCLEOTIDE SEQUENCE [LARGE SCALE GENOMIC DNA]</scope>
    <source>
        <strain evidence="5">AV19 / DSM 6324 / JCM 9639 / NBRC 100938</strain>
    </source>
</reference>
<dbReference type="KEGG" id="mka:MK0975"/>
<protein>
    <recommendedName>
        <fullName evidence="2">Putative gamma-glutamylcyclotransferase</fullName>
    </recommendedName>
</protein>
<keyword evidence="5" id="KW-1185">Reference proteome</keyword>
<gene>
    <name evidence="4" type="ordered locus">MK0975</name>
</gene>
<sequence>MVVTPTEEEPSKDLPPERVFAYGTLTDPEMVVGVLNRLPTIIYPAVLEGYELALEDVGGRYNTIREREGSEVKGALLVGLSDEDIRAIDRYEGYPVLYERERVEVKTSLGSYEAYVYIARE</sequence>
<dbReference type="PANTHER" id="PTHR31544:SF4">
    <property type="entry name" value="GAMMA-GLUTAMYLCYCLOTRANSFERASE-RELATED"/>
    <property type="match status" value="1"/>
</dbReference>
<dbReference type="InterPro" id="IPR036568">
    <property type="entry name" value="GGCT-like_sf"/>
</dbReference>
<proteinExistence type="predicted"/>
<dbReference type="InterPro" id="IPR013024">
    <property type="entry name" value="GGCT-like"/>
</dbReference>
<evidence type="ECO:0000313" key="5">
    <source>
        <dbReference type="Proteomes" id="UP000001826"/>
    </source>
</evidence>
<dbReference type="GO" id="GO:0016740">
    <property type="term" value="F:transferase activity"/>
    <property type="evidence" value="ECO:0007669"/>
    <property type="project" value="UniProtKB-KW"/>
</dbReference>
<accession>Q8TWQ7</accession>
<dbReference type="EMBL" id="AE009439">
    <property type="protein sequence ID" value="AAM02188.1"/>
    <property type="molecule type" value="Genomic_DNA"/>
</dbReference>
<dbReference type="AlphaFoldDB" id="Q8TWQ7"/>
<evidence type="ECO:0000256" key="1">
    <source>
        <dbReference type="ARBA" id="ARBA00022679"/>
    </source>
</evidence>
<dbReference type="Pfam" id="PF06094">
    <property type="entry name" value="GGACT"/>
    <property type="match status" value="1"/>
</dbReference>
<dbReference type="HOGENOM" id="CLU_2032880_0_0_2"/>
<dbReference type="PANTHER" id="PTHR31544">
    <property type="entry name" value="AIG2-LIKE PROTEIN D"/>
    <property type="match status" value="1"/>
</dbReference>
<dbReference type="Gene3D" id="3.10.490.10">
    <property type="entry name" value="Gamma-glutamyl cyclotransferase-like"/>
    <property type="match status" value="1"/>
</dbReference>
<evidence type="ECO:0000259" key="3">
    <source>
        <dbReference type="Pfam" id="PF06094"/>
    </source>
</evidence>